<dbReference type="SUPFAM" id="SSF52743">
    <property type="entry name" value="Subtilisin-like"/>
    <property type="match status" value="1"/>
</dbReference>
<dbReference type="InterPro" id="IPR036852">
    <property type="entry name" value="Peptidase_S8/S53_dom_sf"/>
</dbReference>
<dbReference type="AlphaFoldDB" id="A0A7W9GBR7"/>
<evidence type="ECO:0000256" key="2">
    <source>
        <dbReference type="ARBA" id="ARBA00022670"/>
    </source>
</evidence>
<feature type="domain" description="Peptidase S8/S53" evidence="10">
    <location>
        <begin position="212"/>
        <end position="458"/>
    </location>
</feature>
<evidence type="ECO:0000313" key="13">
    <source>
        <dbReference type="Proteomes" id="UP000579153"/>
    </source>
</evidence>
<dbReference type="PANTHER" id="PTHR43806">
    <property type="entry name" value="PEPTIDASE S8"/>
    <property type="match status" value="1"/>
</dbReference>
<gene>
    <name evidence="12" type="ORF">HD596_007597</name>
</gene>
<accession>A0A7W9GBR7</accession>
<keyword evidence="2 7" id="KW-0645">Protease</keyword>
<feature type="domain" description="C5a peptidase/Subtilisin-like protease SBT2-like Fn3-like" evidence="11">
    <location>
        <begin position="499"/>
        <end position="583"/>
    </location>
</feature>
<dbReference type="Proteomes" id="UP000579153">
    <property type="component" value="Unassembled WGS sequence"/>
</dbReference>
<keyword evidence="13" id="KW-1185">Reference proteome</keyword>
<evidence type="ECO:0000256" key="5">
    <source>
        <dbReference type="ARBA" id="ARBA00022825"/>
    </source>
</evidence>
<protein>
    <submittedName>
        <fullName evidence="12">Subtilisin family serine protease</fullName>
    </submittedName>
</protein>
<dbReference type="EMBL" id="JACHMB010000001">
    <property type="protein sequence ID" value="MBB5780841.1"/>
    <property type="molecule type" value="Genomic_DNA"/>
</dbReference>
<proteinExistence type="inferred from homology"/>
<comment type="caution">
    <text evidence="12">The sequence shown here is derived from an EMBL/GenBank/DDBJ whole genome shotgun (WGS) entry which is preliminary data.</text>
</comment>
<reference evidence="12 13" key="1">
    <citation type="submission" date="2020-08" db="EMBL/GenBank/DDBJ databases">
        <title>Sequencing the genomes of 1000 actinobacteria strains.</title>
        <authorList>
            <person name="Klenk H.-P."/>
        </authorList>
    </citation>
    <scope>NUCLEOTIDE SEQUENCE [LARGE SCALE GENOMIC DNA]</scope>
    <source>
        <strain evidence="12 13">DSM 45507</strain>
    </source>
</reference>
<evidence type="ECO:0000256" key="7">
    <source>
        <dbReference type="PROSITE-ProRule" id="PRU01240"/>
    </source>
</evidence>
<feature type="chain" id="PRO_5030886119" evidence="9">
    <location>
        <begin position="45"/>
        <end position="1083"/>
    </location>
</feature>
<dbReference type="InterPro" id="IPR010435">
    <property type="entry name" value="C5a/SBT2-like_Fn3"/>
</dbReference>
<dbReference type="InterPro" id="IPR022398">
    <property type="entry name" value="Peptidase_S8_His-AS"/>
</dbReference>
<dbReference type="PRINTS" id="PR00723">
    <property type="entry name" value="SUBTILISIN"/>
</dbReference>
<dbReference type="Gene3D" id="3.40.50.200">
    <property type="entry name" value="Peptidase S8/S53 domain"/>
    <property type="match status" value="1"/>
</dbReference>
<dbReference type="InterPro" id="IPR050131">
    <property type="entry name" value="Peptidase_S8_subtilisin-like"/>
</dbReference>
<dbReference type="InterPro" id="IPR023827">
    <property type="entry name" value="Peptidase_S8_Asp-AS"/>
</dbReference>
<keyword evidence="3 9" id="KW-0732">Signal</keyword>
<feature type="active site" description="Charge relay system" evidence="6 7">
    <location>
        <position position="253"/>
    </location>
</feature>
<dbReference type="GO" id="GO:0005975">
    <property type="term" value="P:carbohydrate metabolic process"/>
    <property type="evidence" value="ECO:0007669"/>
    <property type="project" value="UniProtKB-ARBA"/>
</dbReference>
<feature type="active site" description="Charge relay system" evidence="6 7">
    <location>
        <position position="418"/>
    </location>
</feature>
<feature type="signal peptide" evidence="9">
    <location>
        <begin position="1"/>
        <end position="44"/>
    </location>
</feature>
<dbReference type="GO" id="GO:0006508">
    <property type="term" value="P:proteolysis"/>
    <property type="evidence" value="ECO:0007669"/>
    <property type="project" value="UniProtKB-KW"/>
</dbReference>
<dbReference type="PROSITE" id="PS00137">
    <property type="entry name" value="SUBTILASE_HIS"/>
    <property type="match status" value="1"/>
</dbReference>
<keyword evidence="5 7" id="KW-0720">Serine protease</keyword>
<dbReference type="GO" id="GO:0016020">
    <property type="term" value="C:membrane"/>
    <property type="evidence" value="ECO:0007669"/>
    <property type="project" value="InterPro"/>
</dbReference>
<dbReference type="PROSITE" id="PS00136">
    <property type="entry name" value="SUBTILASE_ASP"/>
    <property type="match status" value="1"/>
</dbReference>
<organism evidence="12 13">
    <name type="scientific">Nonomuraea jabiensis</name>
    <dbReference type="NCBI Taxonomy" id="882448"/>
    <lineage>
        <taxon>Bacteria</taxon>
        <taxon>Bacillati</taxon>
        <taxon>Actinomycetota</taxon>
        <taxon>Actinomycetes</taxon>
        <taxon>Streptosporangiales</taxon>
        <taxon>Streptosporangiaceae</taxon>
        <taxon>Nonomuraea</taxon>
    </lineage>
</organism>
<dbReference type="Pfam" id="PF06280">
    <property type="entry name" value="fn3_5"/>
    <property type="match status" value="1"/>
</dbReference>
<dbReference type="Gene3D" id="2.60.40.10">
    <property type="entry name" value="Immunoglobulins"/>
    <property type="match status" value="1"/>
</dbReference>
<dbReference type="InterPro" id="IPR023828">
    <property type="entry name" value="Peptidase_S8_Ser-AS"/>
</dbReference>
<feature type="active site" description="Charge relay system" evidence="6 7">
    <location>
        <position position="221"/>
    </location>
</feature>
<evidence type="ECO:0000256" key="6">
    <source>
        <dbReference type="PIRSR" id="PIRSR615500-1"/>
    </source>
</evidence>
<evidence type="ECO:0000259" key="10">
    <source>
        <dbReference type="Pfam" id="PF00082"/>
    </source>
</evidence>
<name>A0A7W9GBR7_9ACTN</name>
<evidence type="ECO:0000313" key="12">
    <source>
        <dbReference type="EMBL" id="MBB5780841.1"/>
    </source>
</evidence>
<dbReference type="PROSITE" id="PS51892">
    <property type="entry name" value="SUBTILASE"/>
    <property type="match status" value="1"/>
</dbReference>
<dbReference type="InterPro" id="IPR015500">
    <property type="entry name" value="Peptidase_S8_subtilisin-rel"/>
</dbReference>
<evidence type="ECO:0000256" key="9">
    <source>
        <dbReference type="SAM" id="SignalP"/>
    </source>
</evidence>
<dbReference type="PANTHER" id="PTHR43806:SF11">
    <property type="entry name" value="CEREVISIN-RELATED"/>
    <property type="match status" value="1"/>
</dbReference>
<dbReference type="RefSeq" id="WP_185074242.1">
    <property type="nucleotide sequence ID" value="NZ_JACHMB010000001.1"/>
</dbReference>
<evidence type="ECO:0000256" key="4">
    <source>
        <dbReference type="ARBA" id="ARBA00022801"/>
    </source>
</evidence>
<keyword evidence="4 7" id="KW-0378">Hydrolase</keyword>
<dbReference type="PROSITE" id="PS00138">
    <property type="entry name" value="SUBTILASE_SER"/>
    <property type="match status" value="1"/>
</dbReference>
<dbReference type="Pfam" id="PF00082">
    <property type="entry name" value="Peptidase_S8"/>
    <property type="match status" value="1"/>
</dbReference>
<evidence type="ECO:0000259" key="11">
    <source>
        <dbReference type="Pfam" id="PF06280"/>
    </source>
</evidence>
<evidence type="ECO:0000256" key="3">
    <source>
        <dbReference type="ARBA" id="ARBA00022729"/>
    </source>
</evidence>
<dbReference type="GO" id="GO:0004252">
    <property type="term" value="F:serine-type endopeptidase activity"/>
    <property type="evidence" value="ECO:0007669"/>
    <property type="project" value="UniProtKB-UniRule"/>
</dbReference>
<dbReference type="InterPro" id="IPR000209">
    <property type="entry name" value="Peptidase_S8/S53_dom"/>
</dbReference>
<evidence type="ECO:0000256" key="8">
    <source>
        <dbReference type="RuleBase" id="RU003355"/>
    </source>
</evidence>
<comment type="similarity">
    <text evidence="1 7 8">Belongs to the peptidase S8 family.</text>
</comment>
<dbReference type="InterPro" id="IPR013783">
    <property type="entry name" value="Ig-like_fold"/>
</dbReference>
<evidence type="ECO:0000256" key="1">
    <source>
        <dbReference type="ARBA" id="ARBA00011073"/>
    </source>
</evidence>
<sequence>MTSKRIIAGPSPGDRLRVKAVRSGSAALAAITLLVSGGVNTAQAAEGAPVAGGTMTLITGDRVTVDEGGARVSPGPGRDAITFATQRIGGRLRVVPSDAFALIRAGRLDPRLFDVHTLLESGPELRLIVTDSGTAIRSRPPVRDVEVVRGLPSVNGMAVRRSSVNRDSGRLWQDLMATPTARIWLDGKAKLSLETSVKQIGAPEAWEKGHTGAGVKVAVLDTGIDATHPDLSGKVIARENFSGDGDERDLVGHGTHVASTIAGNGARRGVAPGATLLDAKVCSDTSCHESAIVAGMQWAADQGAKIVNVSLGTTDTPGLDPMEQAVQTLTERYGILFVAAAGNFGKPGTIGSPASADAALTVGAVDSSDRLAAFSSRGPRTGDSALKPDITAPGVGIEAARSKDSPGEGAYTSMTGTSMATPHVSGSAALLAGQHPDWRPETLKAALMGTARPMPDAGVYSQGAGRVDVARATSTSVTAFPSAVSFGVQPWPHGDDQPITRKVTYRNTGSAPVTLRLSTRAVGERGDALPASLLSVTPDTVTVPANGEAEVSVTADTRADVADGFVGGYVEATADGGVSVSTPAGVVKEVESHELTLKQVTGLTTVTRTDVNTADVSPIEVGGTAGTVTLRLPEGTYLVESVTDSAAGSTLLVHPGLRLDAPQTVVLDAGLARPFSVRVPDASAIPLLSDVTYSRDTLDGEMSAGLVARSFDRISVAQLGPPQTYDILTRVAGQWATPGPDGSVHGSPSAYRTAWFVRGGVPTGFTRDVSRKELATVRRDHSVQRTGATIEVASTAVPAEGQFFGIRFMTDFRAPFTHTEYVNTGDGIRWRHGLREQTTSEFGFVDSAPTRYEAGGTYTEKWNRGVFGPSLVNNVTEAPVATRTGNVLLYQPLMYGDGAGRPGHGVTSRQRSILYRDGQVVAEGQSLFGRVEVPPADAQYRLVAETERGPDSTLSTRTTVAWTFRSAQVQAGERTALPLSVVGFAPALDGQNAAPAGGPFTVPFTVRTQAGSAAGPVAALSADVSYDDGMTWKTAKALRSGGKGMLLLQHPASDGFVSLRARSTDSSGNTVDQTIIRAYRIAR</sequence>